<accession>A0AAN0YLU3</accession>
<proteinExistence type="predicted"/>
<evidence type="ECO:0000313" key="2">
    <source>
        <dbReference type="Proteomes" id="UP000093052"/>
    </source>
</evidence>
<dbReference type="GeneID" id="56924262"/>
<protein>
    <submittedName>
        <fullName evidence="1">Uncharacterized protein</fullName>
    </submittedName>
</protein>
<keyword evidence="2" id="KW-1185">Reference proteome</keyword>
<sequence>MVGDFNKIGIGFNLKHIREKNEELWNRYKDRLIEGYPAIRELDHVYMNELIEHIDGRVLLEFLRECMLKELGEGIDSFNNFKNLEEKCEG</sequence>
<dbReference type="KEGG" id="ptl:AOT13_02095"/>
<dbReference type="AlphaFoldDB" id="A0AAN0YLU3"/>
<dbReference type="EMBL" id="CP016622">
    <property type="protein sequence ID" value="ANZ29016.1"/>
    <property type="molecule type" value="Genomic_DNA"/>
</dbReference>
<reference evidence="2" key="1">
    <citation type="journal article" date="2016" name="Genome Announc.">
        <title>Complete Genome Sequence of Geobacillus thermoglucosidasius NCIMB 11955, the Progenitor of a Bioethanol Production Strain.</title>
        <authorList>
            <person name="Sheng L."/>
            <person name="Zhang Y."/>
            <person name="Minton N.P."/>
        </authorList>
    </citation>
    <scope>NUCLEOTIDE SEQUENCE [LARGE SCALE GENOMIC DNA]</scope>
    <source>
        <strain evidence="2">NCIMB 11955</strain>
    </source>
</reference>
<dbReference type="RefSeq" id="WP_035501672.1">
    <property type="nucleotide sequence ID" value="NZ_AP025621.1"/>
</dbReference>
<name>A0AAN0YLU3_PARTM</name>
<evidence type="ECO:0000313" key="1">
    <source>
        <dbReference type="EMBL" id="ANZ29016.1"/>
    </source>
</evidence>
<dbReference type="Proteomes" id="UP000093052">
    <property type="component" value="Chromosome"/>
</dbReference>
<gene>
    <name evidence="1" type="ORF">BCV53_02110</name>
</gene>
<organism evidence="1 2">
    <name type="scientific">Parageobacillus thermoglucosidasius</name>
    <name type="common">Geobacillus thermoglucosidasius</name>
    <dbReference type="NCBI Taxonomy" id="1426"/>
    <lineage>
        <taxon>Bacteria</taxon>
        <taxon>Bacillati</taxon>
        <taxon>Bacillota</taxon>
        <taxon>Bacilli</taxon>
        <taxon>Bacillales</taxon>
        <taxon>Anoxybacillaceae</taxon>
        <taxon>Parageobacillus</taxon>
    </lineage>
</organism>